<dbReference type="GO" id="GO:0045892">
    <property type="term" value="P:negative regulation of DNA-templated transcription"/>
    <property type="evidence" value="ECO:0007669"/>
    <property type="project" value="TreeGrafter"/>
</dbReference>
<dbReference type="InterPro" id="IPR029016">
    <property type="entry name" value="GAF-like_dom_sf"/>
</dbReference>
<dbReference type="Pfam" id="PF09339">
    <property type="entry name" value="HTH_IclR"/>
    <property type="match status" value="1"/>
</dbReference>
<feature type="domain" description="HTH iclR-type" evidence="4">
    <location>
        <begin position="27"/>
        <end position="89"/>
    </location>
</feature>
<dbReference type="SUPFAM" id="SSF55781">
    <property type="entry name" value="GAF domain-like"/>
    <property type="match status" value="1"/>
</dbReference>
<name>A0A4P7CUK6_9BURK</name>
<dbReference type="PROSITE" id="PS51078">
    <property type="entry name" value="ICLR_ED"/>
    <property type="match status" value="1"/>
</dbReference>
<dbReference type="OrthoDB" id="9807558at2"/>
<dbReference type="InterPro" id="IPR036390">
    <property type="entry name" value="WH_DNA-bd_sf"/>
</dbReference>
<evidence type="ECO:0000313" key="6">
    <source>
        <dbReference type="EMBL" id="QBQ99785.1"/>
    </source>
</evidence>
<dbReference type="SUPFAM" id="SSF46785">
    <property type="entry name" value="Winged helix' DNA-binding domain"/>
    <property type="match status" value="1"/>
</dbReference>
<keyword evidence="7" id="KW-1185">Reference proteome</keyword>
<dbReference type="PANTHER" id="PTHR30136:SF34">
    <property type="entry name" value="TRANSCRIPTIONAL REGULATOR"/>
    <property type="match status" value="1"/>
</dbReference>
<dbReference type="Pfam" id="PF01614">
    <property type="entry name" value="IclR_C"/>
    <property type="match status" value="1"/>
</dbReference>
<proteinExistence type="predicted"/>
<dbReference type="InterPro" id="IPR050707">
    <property type="entry name" value="HTH_MetabolicPath_Reg"/>
</dbReference>
<protein>
    <submittedName>
        <fullName evidence="6">IclR family transcriptional regulator</fullName>
    </submittedName>
</protein>
<dbReference type="AlphaFoldDB" id="A0A4P7CUK6"/>
<dbReference type="InterPro" id="IPR005471">
    <property type="entry name" value="Tscrpt_reg_IclR_N"/>
</dbReference>
<dbReference type="KEGG" id="ppai:E1956_21830"/>
<evidence type="ECO:0000313" key="7">
    <source>
        <dbReference type="Proteomes" id="UP000295727"/>
    </source>
</evidence>
<dbReference type="InterPro" id="IPR014757">
    <property type="entry name" value="Tscrpt_reg_IclR_C"/>
</dbReference>
<accession>A0A4P7CUK6</accession>
<feature type="domain" description="IclR-ED" evidence="5">
    <location>
        <begin position="90"/>
        <end position="274"/>
    </location>
</feature>
<dbReference type="Gene3D" id="1.10.10.10">
    <property type="entry name" value="Winged helix-like DNA-binding domain superfamily/Winged helix DNA-binding domain"/>
    <property type="match status" value="1"/>
</dbReference>
<evidence type="ECO:0000256" key="2">
    <source>
        <dbReference type="ARBA" id="ARBA00023125"/>
    </source>
</evidence>
<keyword evidence="3" id="KW-0804">Transcription</keyword>
<evidence type="ECO:0000259" key="5">
    <source>
        <dbReference type="PROSITE" id="PS51078"/>
    </source>
</evidence>
<dbReference type="GO" id="GO:0003677">
    <property type="term" value="F:DNA binding"/>
    <property type="evidence" value="ECO:0007669"/>
    <property type="project" value="UniProtKB-KW"/>
</dbReference>
<sequence length="290" mass="31146">MTYKQDRSGAVPMKDSGARTAQKLDAVPALDRGLRVLLEFSTREAELSAPELARRTGIPRTTTFRLLQTLESLGFLVRGNAEHTFRLGAAVLRLGFEAMNGLELTDFGQPILDRLRDRTGLGTHLLIREGRDVVFIARARSLDPLQISTKVQVGSRLPAHATVHGLVLMGDLTSSDLFKLYPSILLERFSDDTPATVGDLYARIKAAAIRGYAVSEAWLEADVSVVSAPVRAHGGRVVAAVSAAVPGPRLAADVSVLTSQVCAAALELSSYLNYRPSPVDPAAAQGHALR</sequence>
<reference evidence="6 7" key="1">
    <citation type="submission" date="2019-03" db="EMBL/GenBank/DDBJ databases">
        <title>Paraburkholderia sp. 7MH5, isolated from subtropical forest soil.</title>
        <authorList>
            <person name="Gao Z.-H."/>
            <person name="Qiu L.-H."/>
        </authorList>
    </citation>
    <scope>NUCLEOTIDE SEQUENCE [LARGE SCALE GENOMIC DNA]</scope>
    <source>
        <strain evidence="6 7">7MH5</strain>
    </source>
</reference>
<dbReference type="InterPro" id="IPR036388">
    <property type="entry name" value="WH-like_DNA-bd_sf"/>
</dbReference>
<dbReference type="Gene3D" id="3.30.450.40">
    <property type="match status" value="1"/>
</dbReference>
<evidence type="ECO:0000259" key="4">
    <source>
        <dbReference type="PROSITE" id="PS51077"/>
    </source>
</evidence>
<dbReference type="PROSITE" id="PS51077">
    <property type="entry name" value="HTH_ICLR"/>
    <property type="match status" value="1"/>
</dbReference>
<dbReference type="SMART" id="SM00346">
    <property type="entry name" value="HTH_ICLR"/>
    <property type="match status" value="1"/>
</dbReference>
<keyword evidence="1" id="KW-0805">Transcription regulation</keyword>
<dbReference type="EMBL" id="CP038149">
    <property type="protein sequence ID" value="QBQ99785.1"/>
    <property type="molecule type" value="Genomic_DNA"/>
</dbReference>
<evidence type="ECO:0000256" key="1">
    <source>
        <dbReference type="ARBA" id="ARBA00023015"/>
    </source>
</evidence>
<organism evidence="6 7">
    <name type="scientific">Paraburkholderia pallida</name>
    <dbReference type="NCBI Taxonomy" id="2547399"/>
    <lineage>
        <taxon>Bacteria</taxon>
        <taxon>Pseudomonadati</taxon>
        <taxon>Pseudomonadota</taxon>
        <taxon>Betaproteobacteria</taxon>
        <taxon>Burkholderiales</taxon>
        <taxon>Burkholderiaceae</taxon>
        <taxon>Paraburkholderia</taxon>
    </lineage>
</organism>
<dbReference type="Proteomes" id="UP000295727">
    <property type="component" value="Chromosome 2"/>
</dbReference>
<keyword evidence="2" id="KW-0238">DNA-binding</keyword>
<dbReference type="PANTHER" id="PTHR30136">
    <property type="entry name" value="HELIX-TURN-HELIX TRANSCRIPTIONAL REGULATOR, ICLR FAMILY"/>
    <property type="match status" value="1"/>
</dbReference>
<dbReference type="RefSeq" id="WP_134752839.1">
    <property type="nucleotide sequence ID" value="NZ_CP038149.1"/>
</dbReference>
<dbReference type="GO" id="GO:0003700">
    <property type="term" value="F:DNA-binding transcription factor activity"/>
    <property type="evidence" value="ECO:0007669"/>
    <property type="project" value="TreeGrafter"/>
</dbReference>
<evidence type="ECO:0000256" key="3">
    <source>
        <dbReference type="ARBA" id="ARBA00023163"/>
    </source>
</evidence>
<gene>
    <name evidence="6" type="ORF">E1956_21830</name>
</gene>
<dbReference type="FunFam" id="1.10.10.10:FF:000056">
    <property type="entry name" value="IclR family transcriptional regulator"/>
    <property type="match status" value="1"/>
</dbReference>